<proteinExistence type="predicted"/>
<protein>
    <submittedName>
        <fullName evidence="1">Uncharacterized protein</fullName>
    </submittedName>
</protein>
<dbReference type="EMBL" id="JBIMZQ010000004">
    <property type="protein sequence ID" value="KAL3672304.1"/>
    <property type="molecule type" value="Genomic_DNA"/>
</dbReference>
<comment type="caution">
    <text evidence="1">The sequence shown here is derived from an EMBL/GenBank/DDBJ whole genome shotgun (WGS) entry which is preliminary data.</text>
</comment>
<keyword evidence="2" id="KW-1185">Reference proteome</keyword>
<organism evidence="1 2">
    <name type="scientific">Phytophthora oleae</name>
    <dbReference type="NCBI Taxonomy" id="2107226"/>
    <lineage>
        <taxon>Eukaryota</taxon>
        <taxon>Sar</taxon>
        <taxon>Stramenopiles</taxon>
        <taxon>Oomycota</taxon>
        <taxon>Peronosporomycetes</taxon>
        <taxon>Peronosporales</taxon>
        <taxon>Peronosporaceae</taxon>
        <taxon>Phytophthora</taxon>
    </lineage>
</organism>
<evidence type="ECO:0000313" key="1">
    <source>
        <dbReference type="EMBL" id="KAL3672304.1"/>
    </source>
</evidence>
<dbReference type="Proteomes" id="UP001632037">
    <property type="component" value="Unassembled WGS sequence"/>
</dbReference>
<accession>A0ABD3G555</accession>
<dbReference type="AlphaFoldDB" id="A0ABD3G555"/>
<sequence length="116" mass="13268">MECYPLRQSSVFNDYNIVFLPYCTGDLFVDNKYTRGLQPAVPEPRHVHEQMQQRDGNMEVGIRELLDPEQIVKAAVRWPLRCGLHTHGRLVDFPDAMAAECEAEECTATIIEMITS</sequence>
<name>A0ABD3G555_9STRA</name>
<gene>
    <name evidence="1" type="ORF">V7S43_002962</name>
</gene>
<evidence type="ECO:0000313" key="2">
    <source>
        <dbReference type="Proteomes" id="UP001632037"/>
    </source>
</evidence>
<reference evidence="1 2" key="1">
    <citation type="submission" date="2024-09" db="EMBL/GenBank/DDBJ databases">
        <title>Genome sequencing and assembly of Phytophthora oleae, isolate VK10A, causative agent of rot of olive drupes.</title>
        <authorList>
            <person name="Conti Taguali S."/>
            <person name="Riolo M."/>
            <person name="La Spada F."/>
            <person name="Cacciola S.O."/>
            <person name="Dionisio G."/>
        </authorList>
    </citation>
    <scope>NUCLEOTIDE SEQUENCE [LARGE SCALE GENOMIC DNA]</scope>
    <source>
        <strain evidence="1 2">VK10A</strain>
    </source>
</reference>